<keyword evidence="1" id="KW-1133">Transmembrane helix</keyword>
<reference evidence="2 3" key="1">
    <citation type="journal article" date="2015" name="Nature">
        <title>rRNA introns, odd ribosomes, and small enigmatic genomes across a large radiation of phyla.</title>
        <authorList>
            <person name="Brown C.T."/>
            <person name="Hug L.A."/>
            <person name="Thomas B.C."/>
            <person name="Sharon I."/>
            <person name="Castelle C.J."/>
            <person name="Singh A."/>
            <person name="Wilkins M.J."/>
            <person name="Williams K.H."/>
            <person name="Banfield J.F."/>
        </authorList>
    </citation>
    <scope>NUCLEOTIDE SEQUENCE [LARGE SCALE GENOMIC DNA]</scope>
</reference>
<sequence>MPRKILNPAVVTGFYLFMVAVMLVIFIVFGLRRIPDTAQHEARRLINITSLQPVSQTVVPRKNGLNTVLIFFRNPNLANTDRLIFSLSQKTGEEIRRIDLSGRNIGDGVTVRFQFPPVVDSSGRTYILALQAPDTPPSSPNPLSIGTSVEDAYPAGRLTSPAGETGDLSFQLFYSPLDKRELTTELGLLFWSRLVSLRLLLIFALAFLFSVRFLQFCIPQTPGDR</sequence>
<feature type="transmembrane region" description="Helical" evidence="1">
    <location>
        <begin position="188"/>
        <end position="209"/>
    </location>
</feature>
<feature type="transmembrane region" description="Helical" evidence="1">
    <location>
        <begin position="12"/>
        <end position="31"/>
    </location>
</feature>
<protein>
    <submittedName>
        <fullName evidence="2">Uncharacterized protein</fullName>
    </submittedName>
</protein>
<evidence type="ECO:0000313" key="2">
    <source>
        <dbReference type="EMBL" id="KKU56792.1"/>
    </source>
</evidence>
<keyword evidence="1" id="KW-0812">Transmembrane</keyword>
<dbReference type="Proteomes" id="UP000034607">
    <property type="component" value="Unassembled WGS sequence"/>
</dbReference>
<evidence type="ECO:0000313" key="3">
    <source>
        <dbReference type="Proteomes" id="UP000034607"/>
    </source>
</evidence>
<comment type="caution">
    <text evidence="2">The sequence shown here is derived from an EMBL/GenBank/DDBJ whole genome shotgun (WGS) entry which is preliminary data.</text>
</comment>
<gene>
    <name evidence="2" type="ORF">UX78_C0003G0068</name>
</gene>
<dbReference type="AlphaFoldDB" id="A0A0G1RI98"/>
<evidence type="ECO:0000256" key="1">
    <source>
        <dbReference type="SAM" id="Phobius"/>
    </source>
</evidence>
<proteinExistence type="predicted"/>
<accession>A0A0G1RI98</accession>
<name>A0A0G1RI98_9BACT</name>
<dbReference type="EMBL" id="LCNM01000003">
    <property type="protein sequence ID" value="KKU56792.1"/>
    <property type="molecule type" value="Genomic_DNA"/>
</dbReference>
<keyword evidence="1" id="KW-0472">Membrane</keyword>
<organism evidence="2 3">
    <name type="scientific">Candidatus Amesbacteria bacterium GW2011_GWA2_47_11</name>
    <dbReference type="NCBI Taxonomy" id="1618357"/>
    <lineage>
        <taxon>Bacteria</taxon>
        <taxon>Candidatus Amesiibacteriota</taxon>
    </lineage>
</organism>